<gene>
    <name evidence="9" type="ORF">V6N12_064228</name>
</gene>
<evidence type="ECO:0000259" key="8">
    <source>
        <dbReference type="PROSITE" id="PS50011"/>
    </source>
</evidence>
<dbReference type="PROSITE" id="PS00108">
    <property type="entry name" value="PROTEIN_KINASE_ST"/>
    <property type="match status" value="1"/>
</dbReference>
<dbReference type="InterPro" id="IPR011009">
    <property type="entry name" value="Kinase-like_dom_sf"/>
</dbReference>
<keyword evidence="2" id="KW-0808">Transferase</keyword>
<feature type="compositionally biased region" description="Polar residues" evidence="7">
    <location>
        <begin position="171"/>
        <end position="196"/>
    </location>
</feature>
<dbReference type="CDD" id="cd13999">
    <property type="entry name" value="STKc_MAP3K-like"/>
    <property type="match status" value="1"/>
</dbReference>
<evidence type="ECO:0000256" key="5">
    <source>
        <dbReference type="ARBA" id="ARBA00022840"/>
    </source>
</evidence>
<feature type="compositionally biased region" description="Polar residues" evidence="7">
    <location>
        <begin position="903"/>
        <end position="921"/>
    </location>
</feature>
<dbReference type="Proteomes" id="UP001472677">
    <property type="component" value="Unassembled WGS sequence"/>
</dbReference>
<dbReference type="InterPro" id="IPR000719">
    <property type="entry name" value="Prot_kinase_dom"/>
</dbReference>
<feature type="binding site" evidence="6">
    <location>
        <position position="1140"/>
    </location>
    <ligand>
        <name>ATP</name>
        <dbReference type="ChEBI" id="CHEBI:30616"/>
    </ligand>
</feature>
<organism evidence="9 10">
    <name type="scientific">Hibiscus sabdariffa</name>
    <name type="common">roselle</name>
    <dbReference type="NCBI Taxonomy" id="183260"/>
    <lineage>
        <taxon>Eukaryota</taxon>
        <taxon>Viridiplantae</taxon>
        <taxon>Streptophyta</taxon>
        <taxon>Embryophyta</taxon>
        <taxon>Tracheophyta</taxon>
        <taxon>Spermatophyta</taxon>
        <taxon>Magnoliopsida</taxon>
        <taxon>eudicotyledons</taxon>
        <taxon>Gunneridae</taxon>
        <taxon>Pentapetalae</taxon>
        <taxon>rosids</taxon>
        <taxon>malvids</taxon>
        <taxon>Malvales</taxon>
        <taxon>Malvaceae</taxon>
        <taxon>Malvoideae</taxon>
        <taxon>Hibiscus</taxon>
    </lineage>
</organism>
<dbReference type="PANTHER" id="PTHR23257:SF797">
    <property type="entry name" value="KINASE SUPERFAMILY WITH OCTICOSAPEPTIDE_PHOX_BEM1P DOMAIN-CONTAINING PROTEIN"/>
    <property type="match status" value="1"/>
</dbReference>
<dbReference type="Pfam" id="PF00564">
    <property type="entry name" value="PB1"/>
    <property type="match status" value="1"/>
</dbReference>
<dbReference type="PROSITE" id="PS50011">
    <property type="entry name" value="PROTEIN_KINASE_DOM"/>
    <property type="match status" value="1"/>
</dbReference>
<evidence type="ECO:0000256" key="7">
    <source>
        <dbReference type="SAM" id="MobiDB-lite"/>
    </source>
</evidence>
<keyword evidence="3 6" id="KW-0547">Nucleotide-binding</keyword>
<evidence type="ECO:0000256" key="1">
    <source>
        <dbReference type="ARBA" id="ARBA00022527"/>
    </source>
</evidence>
<dbReference type="PANTHER" id="PTHR23257">
    <property type="entry name" value="SERINE-THREONINE PROTEIN KINASE"/>
    <property type="match status" value="1"/>
</dbReference>
<accession>A0ABR2G5B6</accession>
<keyword evidence="1" id="KW-0723">Serine/threonine-protein kinase</keyword>
<dbReference type="SUPFAM" id="SSF56112">
    <property type="entry name" value="Protein kinase-like (PK-like)"/>
    <property type="match status" value="1"/>
</dbReference>
<name>A0ABR2G5B6_9ROSI</name>
<keyword evidence="4" id="KW-0418">Kinase</keyword>
<evidence type="ECO:0000313" key="9">
    <source>
        <dbReference type="EMBL" id="KAK8595716.1"/>
    </source>
</evidence>
<dbReference type="InterPro" id="IPR001245">
    <property type="entry name" value="Ser-Thr/Tyr_kinase_cat_dom"/>
</dbReference>
<dbReference type="InterPro" id="IPR017441">
    <property type="entry name" value="Protein_kinase_ATP_BS"/>
</dbReference>
<reference evidence="9 10" key="1">
    <citation type="journal article" date="2024" name="G3 (Bethesda)">
        <title>Genome assembly of Hibiscus sabdariffa L. provides insights into metabolisms of medicinal natural products.</title>
        <authorList>
            <person name="Kim T."/>
        </authorList>
    </citation>
    <scope>NUCLEOTIDE SEQUENCE [LARGE SCALE GENOMIC DNA]</scope>
    <source>
        <strain evidence="9">TK-2024</strain>
        <tissue evidence="9">Old leaves</tissue>
    </source>
</reference>
<feature type="domain" description="Protein kinase" evidence="8">
    <location>
        <begin position="1103"/>
        <end position="1370"/>
    </location>
</feature>
<dbReference type="SMART" id="SM00666">
    <property type="entry name" value="PB1"/>
    <property type="match status" value="1"/>
</dbReference>
<dbReference type="EMBL" id="JBBPBM010000002">
    <property type="protein sequence ID" value="KAK8595716.1"/>
    <property type="molecule type" value="Genomic_DNA"/>
</dbReference>
<comment type="caution">
    <text evidence="9">The sequence shown here is derived from an EMBL/GenBank/DDBJ whole genome shotgun (WGS) entry which is preliminary data.</text>
</comment>
<protein>
    <recommendedName>
        <fullName evidence="8">Protein kinase domain-containing protein</fullName>
    </recommendedName>
</protein>
<feature type="region of interest" description="Disordered" evidence="7">
    <location>
        <begin position="372"/>
        <end position="406"/>
    </location>
</feature>
<feature type="region of interest" description="Disordered" evidence="7">
    <location>
        <begin position="903"/>
        <end position="922"/>
    </location>
</feature>
<dbReference type="PRINTS" id="PR00109">
    <property type="entry name" value="TYRKINASE"/>
</dbReference>
<evidence type="ECO:0000256" key="2">
    <source>
        <dbReference type="ARBA" id="ARBA00022679"/>
    </source>
</evidence>
<dbReference type="PROSITE" id="PS00107">
    <property type="entry name" value="PROTEIN_KINASE_ATP"/>
    <property type="match status" value="1"/>
</dbReference>
<sequence length="1381" mass="150095">MAFDQNSLQKDLSSLNVAGIVTEEPQIPDAVAATSNARGRNIEGFCPNPSGEPGAHGSMPVLYSEMVTDAGFVSLGYVNAVPSAPSVPAWRPHMPMPVPVPVPVSGFGYNPNSSNTVVGNALDQVSNDVVTWHGYSPSLGNRSSGNGSDQVSNDRVPIGFAHSFHMGNRGSGSVSDQSSNELKPNLRLGSNGNGADQVSDEGGDDSVSRKKVKLLCSFGGRILPRPGDGMLRYVGGQTRIISVRRDVSFDEFVRKMVDAYGQSVVIKYQLPDEDLDALVSISCSDDLDNMMDEYEKVVQRSSDGSAKLRVFLISASELDPSSTVQFGDLHDNVQKYVEAVNGIVDGAAGGIMRKGSIASAASTDTSGIEAVDSIGAGQGDVGGSPSTNMLSPSGNSATSQDRKPAVHADVSGVHLGSPVVKSGPPQTLLSQLEVESGRTAPLTSTTQQMGYDFHQHYASTYIDPRLEVTNRSVHLGPQIGFLNPDLVGNTGSVFIQQELRDNASPHHYIPAFNMTMSPFNTHVDVRPTMVQPLMQHQQAPLEHYPYENAFGTRVMQRPVDLSHGIYQTQIPSAIVAGGYTFHHIPQTENVVFSNGSFPRNEVSTPEKIPRMEDCFMCQKALPHAHFDPSAQDQRDGGVTPLVNTDSIYHSLHPEDTMGISSVDKVVVTGSNGIAEQQAGIRHISYVDNQVGGLQSAAVGSSQDLDAQNEHERNISPRIDNSNRCRIPASQDLMDLAGELQSPYVLPTQYQFQKEVPNAGAVGIQASEQPMHEPSNVPAVPKEDSIDPNHLIQIDGMAETLQLKNEQSSLPVDKTRKEDILDETSPQIAGKEVLLDNIFSQPTDSNEVVTLGNLVTHAHPPVESQTLDFVEVRYRNPPFSGVDSAHPLGLDDVSWVEQKIVQSNTEAAPSNANSQAYFSPSNRGGDVLDSSNSLFSNQDPWSLHQDTYFPPPRPNKIQTKREGLGTRDPFGENQTEISAESNIDSAGEVHQLLSHLNKNLSSGHKQSTKGSTEDLVKKELQAVAEGVAASVFQPSSRSNPDISTEINAFGYEGNQDTDVLPSDINMQHKAKFEEIKAKQPERTNFGFRISDGIGRLQIIKDSDLEELWEIGSGTFGTVYHGKWRGTDVAIKRINDRCFAGKPSEQERMIDDFWSEAIKLADLHHPNVVAFYGVVLDGPSGSVATVTEYMVNGSLRNALQKTERNLDKRMRLLVAMDVAFGMEYLHGKNIVHFDLKSDNLLVNLRDPHRPICKVGDLGLSKVKCQTLISGGVRGTLPWMAPELLNGSSSLVSEKVDVFSFGIVMWELLTREEPYADLHYGAIIGGIVSNTLRPPVPESCDPGWRSLMERCWSAEPSERPNFTEIVNELRSMATKTPPKGQNPQ</sequence>
<evidence type="ECO:0000256" key="4">
    <source>
        <dbReference type="ARBA" id="ARBA00022777"/>
    </source>
</evidence>
<evidence type="ECO:0000313" key="10">
    <source>
        <dbReference type="Proteomes" id="UP001472677"/>
    </source>
</evidence>
<dbReference type="InterPro" id="IPR050167">
    <property type="entry name" value="Ser_Thr_protein_kinase"/>
</dbReference>
<dbReference type="InterPro" id="IPR000270">
    <property type="entry name" value="PB1_dom"/>
</dbReference>
<dbReference type="Gene3D" id="3.10.20.90">
    <property type="entry name" value="Phosphatidylinositol 3-kinase Catalytic Subunit, Chain A, domain 1"/>
    <property type="match status" value="1"/>
</dbReference>
<feature type="region of interest" description="Disordered" evidence="7">
    <location>
        <begin position="700"/>
        <end position="719"/>
    </location>
</feature>
<dbReference type="CDD" id="cd06410">
    <property type="entry name" value="PB1_UP2"/>
    <property type="match status" value="1"/>
</dbReference>
<evidence type="ECO:0000256" key="6">
    <source>
        <dbReference type="PROSITE-ProRule" id="PRU10141"/>
    </source>
</evidence>
<dbReference type="SMART" id="SM00220">
    <property type="entry name" value="S_TKc"/>
    <property type="match status" value="1"/>
</dbReference>
<feature type="compositionally biased region" description="Polar residues" evidence="7">
    <location>
        <begin position="384"/>
        <end position="399"/>
    </location>
</feature>
<proteinExistence type="predicted"/>
<dbReference type="Gene3D" id="3.30.200.20">
    <property type="entry name" value="Phosphorylase Kinase, domain 1"/>
    <property type="match status" value="1"/>
</dbReference>
<keyword evidence="10" id="KW-1185">Reference proteome</keyword>
<dbReference type="Pfam" id="PF07714">
    <property type="entry name" value="PK_Tyr_Ser-Thr"/>
    <property type="match status" value="1"/>
</dbReference>
<dbReference type="Gene3D" id="1.10.510.10">
    <property type="entry name" value="Transferase(Phosphotransferase) domain 1"/>
    <property type="match status" value="1"/>
</dbReference>
<feature type="region of interest" description="Disordered" evidence="7">
    <location>
        <begin position="942"/>
        <end position="969"/>
    </location>
</feature>
<evidence type="ECO:0000256" key="3">
    <source>
        <dbReference type="ARBA" id="ARBA00022741"/>
    </source>
</evidence>
<dbReference type="SUPFAM" id="SSF54277">
    <property type="entry name" value="CAD &amp; PB1 domains"/>
    <property type="match status" value="1"/>
</dbReference>
<dbReference type="InterPro" id="IPR008271">
    <property type="entry name" value="Ser/Thr_kinase_AS"/>
</dbReference>
<feature type="region of interest" description="Disordered" evidence="7">
    <location>
        <begin position="167"/>
        <end position="206"/>
    </location>
</feature>
<keyword evidence="5 6" id="KW-0067">ATP-binding</keyword>